<dbReference type="PROSITE" id="PS50112">
    <property type="entry name" value="PAS"/>
    <property type="match status" value="1"/>
</dbReference>
<dbReference type="PANTHER" id="PTHR41523">
    <property type="entry name" value="TWO-COMPONENT SYSTEM SENSOR PROTEIN"/>
    <property type="match status" value="1"/>
</dbReference>
<evidence type="ECO:0000256" key="4">
    <source>
        <dbReference type="ARBA" id="ARBA00022553"/>
    </source>
</evidence>
<keyword evidence="6" id="KW-0285">Flavoprotein</keyword>
<evidence type="ECO:0000256" key="6">
    <source>
        <dbReference type="ARBA" id="ARBA00022630"/>
    </source>
</evidence>
<evidence type="ECO:0000256" key="10">
    <source>
        <dbReference type="ARBA" id="ARBA00022741"/>
    </source>
</evidence>
<reference evidence="18 19" key="1">
    <citation type="journal article" date="2014" name="Antonie Van Leeuwenhoek">
        <title>Hyphomonas beringensis sp. nov. and Hyphomonas chukchiensis sp. nov., isolated from surface seawater of the Bering Sea and Chukchi Sea.</title>
        <authorList>
            <person name="Li C."/>
            <person name="Lai Q."/>
            <person name="Li G."/>
            <person name="Dong C."/>
            <person name="Wang J."/>
            <person name="Liao Y."/>
            <person name="Shao Z."/>
        </authorList>
    </citation>
    <scope>NUCLEOTIDE SEQUENCE [LARGE SCALE GENOMIC DNA]</scope>
    <source>
        <strain evidence="18 19">BH-BN04-4</strain>
    </source>
</reference>
<dbReference type="InterPro" id="IPR011102">
    <property type="entry name" value="Sig_transdc_His_kinase_HWE"/>
</dbReference>
<dbReference type="SMART" id="SM00911">
    <property type="entry name" value="HWE_HK"/>
    <property type="match status" value="1"/>
</dbReference>
<keyword evidence="8" id="KW-0808">Transferase</keyword>
<evidence type="ECO:0000313" key="19">
    <source>
        <dbReference type="Proteomes" id="UP000027190"/>
    </source>
</evidence>
<dbReference type="Gene3D" id="3.30.565.10">
    <property type="entry name" value="Histidine kinase-like ATPase, C-terminal domain"/>
    <property type="match status" value="1"/>
</dbReference>
<keyword evidence="5" id="KW-0716">Sensory transduction</keyword>
<gene>
    <name evidence="18" type="ORF">HY30_16940</name>
</gene>
<dbReference type="EC" id="2.7.13.3" evidence="2"/>
<dbReference type="EMBL" id="AWFG01000025">
    <property type="protein sequence ID" value="KCZ57946.1"/>
    <property type="molecule type" value="Genomic_DNA"/>
</dbReference>
<dbReference type="SMART" id="SM00086">
    <property type="entry name" value="PAC"/>
    <property type="match status" value="1"/>
</dbReference>
<keyword evidence="7" id="KW-0288">FMN</keyword>
<dbReference type="InterPro" id="IPR036890">
    <property type="entry name" value="HATPase_C_sf"/>
</dbReference>
<proteinExistence type="predicted"/>
<keyword evidence="10" id="KW-0547">Nucleotide-binding</keyword>
<keyword evidence="13" id="KW-0157">Chromophore</keyword>
<dbReference type="GO" id="GO:0006355">
    <property type="term" value="P:regulation of DNA-templated transcription"/>
    <property type="evidence" value="ECO:0007669"/>
    <property type="project" value="InterPro"/>
</dbReference>
<evidence type="ECO:0000313" key="18">
    <source>
        <dbReference type="EMBL" id="KCZ57946.1"/>
    </source>
</evidence>
<sequence length="340" mass="37247">MMTLFRELDSGLRVSDFESDTTFENAAVGIAYIALNGRWLKVNPALARMMQYPADALADWSFLSVTHPDDLETELEFAKQLLRGEIEQYAREKRYRRADGTYIWASLTAGLKRDAEGRPELFVAVIEDISDRKKAEAERAFIIEEQAHRSRNMLSVISALVSLLAPVCGSAAELEQRLLNRLSAISLSNDELLSGAGAGDAASLERLVLSQARAFLGRDITRISVSGADLNINSACAQAFSLALYELMSNALKYGALHEPDGRIEARWMLSGAGDDAQFRFEWREISSAPCGAPGQSGFGTKVLETMTPLSVRGHAERTFGPQGLVWTLEAPLSAVIVQS</sequence>
<comment type="catalytic activity">
    <reaction evidence="1">
        <text>ATP + protein L-histidine = ADP + protein N-phospho-L-histidine.</text>
        <dbReference type="EC" id="2.7.13.3"/>
    </reaction>
</comment>
<dbReference type="OrthoDB" id="489241at2"/>
<evidence type="ECO:0000256" key="12">
    <source>
        <dbReference type="ARBA" id="ARBA00022840"/>
    </source>
</evidence>
<dbReference type="Pfam" id="PF00989">
    <property type="entry name" value="PAS"/>
    <property type="match status" value="1"/>
</dbReference>
<dbReference type="Proteomes" id="UP000027190">
    <property type="component" value="Unassembled WGS sequence"/>
</dbReference>
<dbReference type="STRING" id="1280947.HY30_16940"/>
<dbReference type="eggNOG" id="COG3920">
    <property type="taxonomic scope" value="Bacteria"/>
</dbReference>
<evidence type="ECO:0000256" key="8">
    <source>
        <dbReference type="ARBA" id="ARBA00022679"/>
    </source>
</evidence>
<keyword evidence="15" id="KW-0675">Receptor</keyword>
<comment type="caution">
    <text evidence="18">The sequence shown here is derived from an EMBL/GenBank/DDBJ whole genome shotgun (WGS) entry which is preliminary data.</text>
</comment>
<dbReference type="PATRIC" id="fig|1280947.3.peg.1967"/>
<evidence type="ECO:0000256" key="3">
    <source>
        <dbReference type="ARBA" id="ARBA00022543"/>
    </source>
</evidence>
<evidence type="ECO:0000256" key="1">
    <source>
        <dbReference type="ARBA" id="ARBA00000085"/>
    </source>
</evidence>
<evidence type="ECO:0000256" key="9">
    <source>
        <dbReference type="ARBA" id="ARBA00022737"/>
    </source>
</evidence>
<dbReference type="GO" id="GO:0004673">
    <property type="term" value="F:protein histidine kinase activity"/>
    <property type="evidence" value="ECO:0007669"/>
    <property type="project" value="UniProtKB-EC"/>
</dbReference>
<dbReference type="InterPro" id="IPR013767">
    <property type="entry name" value="PAS_fold"/>
</dbReference>
<dbReference type="Pfam" id="PF07536">
    <property type="entry name" value="HWE_HK"/>
    <property type="match status" value="1"/>
</dbReference>
<dbReference type="SMART" id="SM00091">
    <property type="entry name" value="PAS"/>
    <property type="match status" value="1"/>
</dbReference>
<dbReference type="PROSITE" id="PS50113">
    <property type="entry name" value="PAC"/>
    <property type="match status" value="1"/>
</dbReference>
<dbReference type="Gene3D" id="3.30.450.20">
    <property type="entry name" value="PAS domain"/>
    <property type="match status" value="1"/>
</dbReference>
<feature type="domain" description="PAS" evidence="16">
    <location>
        <begin position="23"/>
        <end position="85"/>
    </location>
</feature>
<dbReference type="InterPro" id="IPR035965">
    <property type="entry name" value="PAS-like_dom_sf"/>
</dbReference>
<evidence type="ECO:0000256" key="13">
    <source>
        <dbReference type="ARBA" id="ARBA00022991"/>
    </source>
</evidence>
<keyword evidence="9" id="KW-0677">Repeat</keyword>
<feature type="domain" description="PAC" evidence="17">
    <location>
        <begin position="89"/>
        <end position="141"/>
    </location>
</feature>
<accession>A0A062UBR4</accession>
<dbReference type="PANTHER" id="PTHR41523:SF7">
    <property type="entry name" value="HISTIDINE KINASE"/>
    <property type="match status" value="1"/>
</dbReference>
<name>A0A062UBR4_9PROT</name>
<keyword evidence="3" id="KW-0600">Photoreceptor protein</keyword>
<keyword evidence="12" id="KW-0067">ATP-binding</keyword>
<dbReference type="GO" id="GO:0009881">
    <property type="term" value="F:photoreceptor activity"/>
    <property type="evidence" value="ECO:0007669"/>
    <property type="project" value="UniProtKB-KW"/>
</dbReference>
<protein>
    <recommendedName>
        <fullName evidence="2">histidine kinase</fullName>
        <ecNumber evidence="2">2.7.13.3</ecNumber>
    </recommendedName>
</protein>
<dbReference type="CDD" id="cd00130">
    <property type="entry name" value="PAS"/>
    <property type="match status" value="1"/>
</dbReference>
<evidence type="ECO:0000256" key="14">
    <source>
        <dbReference type="ARBA" id="ARBA00023026"/>
    </source>
</evidence>
<dbReference type="InterPro" id="IPR001610">
    <property type="entry name" value="PAC"/>
</dbReference>
<organism evidence="18 19">
    <name type="scientific">Hyphomonas chukchiensis</name>
    <dbReference type="NCBI Taxonomy" id="1280947"/>
    <lineage>
        <taxon>Bacteria</taxon>
        <taxon>Pseudomonadati</taxon>
        <taxon>Pseudomonadota</taxon>
        <taxon>Alphaproteobacteria</taxon>
        <taxon>Hyphomonadales</taxon>
        <taxon>Hyphomonadaceae</taxon>
        <taxon>Hyphomonas</taxon>
    </lineage>
</organism>
<dbReference type="AlphaFoldDB" id="A0A062UBR4"/>
<evidence type="ECO:0000256" key="5">
    <source>
        <dbReference type="ARBA" id="ARBA00022606"/>
    </source>
</evidence>
<keyword evidence="11" id="KW-0418">Kinase</keyword>
<evidence type="ECO:0000256" key="7">
    <source>
        <dbReference type="ARBA" id="ARBA00022643"/>
    </source>
</evidence>
<dbReference type="InterPro" id="IPR000014">
    <property type="entry name" value="PAS"/>
</dbReference>
<evidence type="ECO:0000259" key="17">
    <source>
        <dbReference type="PROSITE" id="PS50113"/>
    </source>
</evidence>
<dbReference type="GO" id="GO:0005524">
    <property type="term" value="F:ATP binding"/>
    <property type="evidence" value="ECO:0007669"/>
    <property type="project" value="UniProtKB-KW"/>
</dbReference>
<dbReference type="NCBIfam" id="TIGR00229">
    <property type="entry name" value="sensory_box"/>
    <property type="match status" value="1"/>
</dbReference>
<dbReference type="InterPro" id="IPR000700">
    <property type="entry name" value="PAS-assoc_C"/>
</dbReference>
<evidence type="ECO:0000256" key="15">
    <source>
        <dbReference type="ARBA" id="ARBA00023170"/>
    </source>
</evidence>
<dbReference type="RefSeq" id="WP_034739705.1">
    <property type="nucleotide sequence ID" value="NZ_AWFG01000025.1"/>
</dbReference>
<evidence type="ECO:0000259" key="16">
    <source>
        <dbReference type="PROSITE" id="PS50112"/>
    </source>
</evidence>
<keyword evidence="19" id="KW-1185">Reference proteome</keyword>
<evidence type="ECO:0000256" key="2">
    <source>
        <dbReference type="ARBA" id="ARBA00012438"/>
    </source>
</evidence>
<keyword evidence="4" id="KW-0597">Phosphoprotein</keyword>
<dbReference type="SUPFAM" id="SSF55785">
    <property type="entry name" value="PYP-like sensor domain (PAS domain)"/>
    <property type="match status" value="1"/>
</dbReference>
<evidence type="ECO:0000256" key="11">
    <source>
        <dbReference type="ARBA" id="ARBA00022777"/>
    </source>
</evidence>
<keyword evidence="14" id="KW-0843">Virulence</keyword>